<dbReference type="PANTHER" id="PTHR30146:SF148">
    <property type="entry name" value="HTH-TYPE TRANSCRIPTIONAL REPRESSOR PURR-RELATED"/>
    <property type="match status" value="1"/>
</dbReference>
<dbReference type="SUPFAM" id="SSF53822">
    <property type="entry name" value="Periplasmic binding protein-like I"/>
    <property type="match status" value="1"/>
</dbReference>
<gene>
    <name evidence="6" type="ORF">R2Q92_03165</name>
</gene>
<reference evidence="6 7" key="1">
    <citation type="submission" date="2023-10" db="EMBL/GenBank/DDBJ databases">
        <title>Microbacterium xanthum sp. nov., isolated from seaweed.</title>
        <authorList>
            <person name="Lee S.D."/>
        </authorList>
    </citation>
    <scope>NUCLEOTIDE SEQUENCE [LARGE SCALE GENOMIC DNA]</scope>
    <source>
        <strain evidence="6 7">KCTC 19124</strain>
    </source>
</reference>
<dbReference type="Pfam" id="PF13377">
    <property type="entry name" value="Peripla_BP_3"/>
    <property type="match status" value="1"/>
</dbReference>
<dbReference type="PANTHER" id="PTHR30146">
    <property type="entry name" value="LACI-RELATED TRANSCRIPTIONAL REPRESSOR"/>
    <property type="match status" value="1"/>
</dbReference>
<dbReference type="Gene3D" id="3.40.50.2300">
    <property type="match status" value="2"/>
</dbReference>
<dbReference type="CDD" id="cd01392">
    <property type="entry name" value="HTH_LacI"/>
    <property type="match status" value="1"/>
</dbReference>
<dbReference type="InterPro" id="IPR046335">
    <property type="entry name" value="LacI/GalR-like_sensor"/>
</dbReference>
<dbReference type="InterPro" id="IPR028082">
    <property type="entry name" value="Peripla_BP_I"/>
</dbReference>
<evidence type="ECO:0000313" key="6">
    <source>
        <dbReference type="EMBL" id="MDZ8160820.1"/>
    </source>
</evidence>
<dbReference type="Pfam" id="PF00356">
    <property type="entry name" value="LacI"/>
    <property type="match status" value="1"/>
</dbReference>
<evidence type="ECO:0000256" key="3">
    <source>
        <dbReference type="ARBA" id="ARBA00023125"/>
    </source>
</evidence>
<dbReference type="GO" id="GO:0003677">
    <property type="term" value="F:DNA binding"/>
    <property type="evidence" value="ECO:0007669"/>
    <property type="project" value="UniProtKB-KW"/>
</dbReference>
<evidence type="ECO:0000256" key="2">
    <source>
        <dbReference type="ARBA" id="ARBA00023015"/>
    </source>
</evidence>
<proteinExistence type="predicted"/>
<evidence type="ECO:0000259" key="5">
    <source>
        <dbReference type="PROSITE" id="PS50932"/>
    </source>
</evidence>
<evidence type="ECO:0000313" key="7">
    <source>
        <dbReference type="Proteomes" id="UP001291912"/>
    </source>
</evidence>
<protein>
    <submittedName>
        <fullName evidence="6">LacI family DNA-binding transcriptional regulator</fullName>
    </submittedName>
</protein>
<dbReference type="SUPFAM" id="SSF47413">
    <property type="entry name" value="lambda repressor-like DNA-binding domains"/>
    <property type="match status" value="1"/>
</dbReference>
<keyword evidence="1" id="KW-0678">Repressor</keyword>
<organism evidence="6 7">
    <name type="scientific">Microbacterium aquimaris</name>
    <dbReference type="NCBI Taxonomy" id="459816"/>
    <lineage>
        <taxon>Bacteria</taxon>
        <taxon>Bacillati</taxon>
        <taxon>Actinomycetota</taxon>
        <taxon>Actinomycetes</taxon>
        <taxon>Micrococcales</taxon>
        <taxon>Microbacteriaceae</taxon>
        <taxon>Microbacterium</taxon>
    </lineage>
</organism>
<keyword evidence="7" id="KW-1185">Reference proteome</keyword>
<dbReference type="EMBL" id="JAWJYN010000001">
    <property type="protein sequence ID" value="MDZ8160820.1"/>
    <property type="molecule type" value="Genomic_DNA"/>
</dbReference>
<dbReference type="SMART" id="SM00354">
    <property type="entry name" value="HTH_LACI"/>
    <property type="match status" value="1"/>
</dbReference>
<keyword evidence="4" id="KW-0804">Transcription</keyword>
<dbReference type="RefSeq" id="WP_194423499.1">
    <property type="nucleotide sequence ID" value="NZ_BAAAPT010000001.1"/>
</dbReference>
<keyword evidence="2" id="KW-0805">Transcription regulation</keyword>
<comment type="caution">
    <text evidence="6">The sequence shown here is derived from an EMBL/GenBank/DDBJ whole genome shotgun (WGS) entry which is preliminary data.</text>
</comment>
<sequence length="337" mass="35935">MVDRRAVTMQTIADSLGVSRSTVSLALREAPVIAEATRQAVREEADRLGFVPNRSAARLRTHQRRLVGLVVPDFANPLVAATAAGLQRVVGEQERVLLVSSTFEDSVIQRRVLRSLIEEQVGGVIITSVIGTTAAELAGLANAQIPAVLLNRMVEDFPAPVVARSAADIVDLAFDHLYVAHNARRIAYFGGFIDASPRRDRLEHFASRIAAAGLPSFPAWASPPSTSTGEARDTFMTLVAERGMEIDAVICHSDTVAMGVLRALANMGIQIPVVGIDDLDFAADMTPSLTTVRTDARGLGELAGRTLLALMGSTFEPAAEPALELIVRESCGCAQDS</sequence>
<name>A0ABU5N3Z5_9MICO</name>
<feature type="domain" description="HTH lacI-type" evidence="5">
    <location>
        <begin position="7"/>
        <end position="61"/>
    </location>
</feature>
<dbReference type="InterPro" id="IPR000843">
    <property type="entry name" value="HTH_LacI"/>
</dbReference>
<dbReference type="Proteomes" id="UP001291912">
    <property type="component" value="Unassembled WGS sequence"/>
</dbReference>
<keyword evidence="3 6" id="KW-0238">DNA-binding</keyword>
<evidence type="ECO:0000256" key="1">
    <source>
        <dbReference type="ARBA" id="ARBA00022491"/>
    </source>
</evidence>
<dbReference type="Gene3D" id="1.10.260.40">
    <property type="entry name" value="lambda repressor-like DNA-binding domains"/>
    <property type="match status" value="1"/>
</dbReference>
<dbReference type="PROSITE" id="PS50932">
    <property type="entry name" value="HTH_LACI_2"/>
    <property type="match status" value="1"/>
</dbReference>
<dbReference type="InterPro" id="IPR010982">
    <property type="entry name" value="Lambda_DNA-bd_dom_sf"/>
</dbReference>
<accession>A0ABU5N3Z5</accession>
<evidence type="ECO:0000256" key="4">
    <source>
        <dbReference type="ARBA" id="ARBA00023163"/>
    </source>
</evidence>